<evidence type="ECO:0008006" key="4">
    <source>
        <dbReference type="Google" id="ProtNLM"/>
    </source>
</evidence>
<dbReference type="Proteomes" id="UP001064087">
    <property type="component" value="Chromosome"/>
</dbReference>
<feature type="chain" id="PRO_5046525999" description="HdeA/HdeB family protein" evidence="1">
    <location>
        <begin position="21"/>
        <end position="104"/>
    </location>
</feature>
<evidence type="ECO:0000313" key="2">
    <source>
        <dbReference type="EMBL" id="UXX83310.1"/>
    </source>
</evidence>
<accession>A0ABY6DCL7</accession>
<dbReference type="RefSeq" id="WP_165192595.1">
    <property type="nucleotide sequence ID" value="NZ_CP106738.1"/>
</dbReference>
<feature type="signal peptide" evidence="1">
    <location>
        <begin position="1"/>
        <end position="20"/>
    </location>
</feature>
<keyword evidence="1" id="KW-0732">Signal</keyword>
<sequence>MFRVYPALLAAMLVPAAASADSVGNAYALCGVFDGTGLLSEPCSVSGWHSAVDVTMDTSAGEARKICVGVAQMMRKEGVRFDPGWKIRIYSPYSGDNSIAQCNL</sequence>
<gene>
    <name evidence="2" type="ORF">N7U68_19995</name>
</gene>
<reference evidence="2" key="1">
    <citation type="submission" date="2022-10" db="EMBL/GenBank/DDBJ databases">
        <title>Roseovarius pelagicus sp. nov., isolated from Arctic seawater.</title>
        <authorList>
            <person name="Hong Y.W."/>
            <person name="Hwang C.Y."/>
        </authorList>
    </citation>
    <scope>NUCLEOTIDE SEQUENCE</scope>
    <source>
        <strain evidence="2">HL-MP18</strain>
    </source>
</reference>
<dbReference type="EMBL" id="CP106738">
    <property type="protein sequence ID" value="UXX83310.1"/>
    <property type="molecule type" value="Genomic_DNA"/>
</dbReference>
<keyword evidence="3" id="KW-1185">Reference proteome</keyword>
<proteinExistence type="predicted"/>
<evidence type="ECO:0000313" key="3">
    <source>
        <dbReference type="Proteomes" id="UP001064087"/>
    </source>
</evidence>
<name>A0ABY6DCL7_9RHOB</name>
<organism evidence="2 3">
    <name type="scientific">Roseovarius pelagicus</name>
    <dbReference type="NCBI Taxonomy" id="2980108"/>
    <lineage>
        <taxon>Bacteria</taxon>
        <taxon>Pseudomonadati</taxon>
        <taxon>Pseudomonadota</taxon>
        <taxon>Alphaproteobacteria</taxon>
        <taxon>Rhodobacterales</taxon>
        <taxon>Roseobacteraceae</taxon>
        <taxon>Roseovarius</taxon>
    </lineage>
</organism>
<protein>
    <recommendedName>
        <fullName evidence="4">HdeA/HdeB family protein</fullName>
    </recommendedName>
</protein>
<evidence type="ECO:0000256" key="1">
    <source>
        <dbReference type="SAM" id="SignalP"/>
    </source>
</evidence>